<organism evidence="6 7">
    <name type="scientific">Pisum sativum</name>
    <name type="common">Garden pea</name>
    <name type="synonym">Lathyrus oleraceus</name>
    <dbReference type="NCBI Taxonomy" id="3888"/>
    <lineage>
        <taxon>Eukaryota</taxon>
        <taxon>Viridiplantae</taxon>
        <taxon>Streptophyta</taxon>
        <taxon>Embryophyta</taxon>
        <taxon>Tracheophyta</taxon>
        <taxon>Spermatophyta</taxon>
        <taxon>Magnoliopsida</taxon>
        <taxon>eudicotyledons</taxon>
        <taxon>Gunneridae</taxon>
        <taxon>Pentapetalae</taxon>
        <taxon>rosids</taxon>
        <taxon>fabids</taxon>
        <taxon>Fabales</taxon>
        <taxon>Fabaceae</taxon>
        <taxon>Papilionoideae</taxon>
        <taxon>50 kb inversion clade</taxon>
        <taxon>NPAAA clade</taxon>
        <taxon>Hologalegina</taxon>
        <taxon>IRL clade</taxon>
        <taxon>Fabeae</taxon>
        <taxon>Lathyrus</taxon>
    </lineage>
</organism>
<dbReference type="CDD" id="cd00086">
    <property type="entry name" value="homeodomain"/>
    <property type="match status" value="1"/>
</dbReference>
<comment type="caution">
    <text evidence="6">The sequence shown here is derived from an EMBL/GenBank/DDBJ whole genome shotgun (WGS) entry which is preliminary data.</text>
</comment>
<dbReference type="SMART" id="SM00389">
    <property type="entry name" value="HOX"/>
    <property type="match status" value="1"/>
</dbReference>
<keyword evidence="7" id="KW-1185">Reference proteome</keyword>
<dbReference type="GO" id="GO:0005634">
    <property type="term" value="C:nucleus"/>
    <property type="evidence" value="ECO:0007669"/>
    <property type="project" value="UniProtKB-SubCell"/>
</dbReference>
<evidence type="ECO:0000256" key="1">
    <source>
        <dbReference type="ARBA" id="ARBA00004123"/>
    </source>
</evidence>
<feature type="DNA-binding region" description="Homeobox" evidence="2">
    <location>
        <begin position="80"/>
        <end position="144"/>
    </location>
</feature>
<name>A0A9D5ADQ2_PEA</name>
<dbReference type="PANTHER" id="PTHR46777:SF5">
    <property type="entry name" value="WUSCHEL-RELATED HOMEOBOX 13"/>
    <property type="match status" value="1"/>
</dbReference>
<dbReference type="Pfam" id="PF00046">
    <property type="entry name" value="Homeodomain"/>
    <property type="match status" value="1"/>
</dbReference>
<feature type="domain" description="Homeobox" evidence="5">
    <location>
        <begin position="78"/>
        <end position="143"/>
    </location>
</feature>
<dbReference type="PANTHER" id="PTHR46777">
    <property type="entry name" value="WUSCHEL-RELATED HOMEOBOX 13"/>
    <property type="match status" value="1"/>
</dbReference>
<dbReference type="GO" id="GO:0003700">
    <property type="term" value="F:DNA-binding transcription factor activity"/>
    <property type="evidence" value="ECO:0007669"/>
    <property type="project" value="InterPro"/>
</dbReference>
<dbReference type="Proteomes" id="UP001058974">
    <property type="component" value="Chromosome 6"/>
</dbReference>
<feature type="region of interest" description="Disordered" evidence="4">
    <location>
        <begin position="140"/>
        <end position="200"/>
    </location>
</feature>
<dbReference type="GO" id="GO:0003677">
    <property type="term" value="F:DNA binding"/>
    <property type="evidence" value="ECO:0007669"/>
    <property type="project" value="UniProtKB-UniRule"/>
</dbReference>
<dbReference type="Gramene" id="Psat06G0635400-T1">
    <property type="protein sequence ID" value="KAI5401855.1"/>
    <property type="gene ID" value="KIW84_066354"/>
</dbReference>
<sequence>MVNMMEWHKQVQNGNVDAMYVKVMTDEQLETLRKQIAVYATICEQLVEMHKTLSAQQDLAGVRLGNIYCDPLMTSGHKITSRQRWTPTQDQLQILERIFDQGNGTPSKEKIKEIATELSQHGQISETNVYNWFQNRRARSKRKMQNGGTSNTESEVETEVDSKDKKTKPEEFQSHQNVAAGDENLCYQNPEKGSELPYLNPDSNKTYSMFQSDGSIRSTRNLNGASLYDEVLSNSRNDYLAGKMEVPGSYNLYQQTDDYNLADNVMIFYTGAPSKIQALSYFFLKYAQIPGQYINPQKSIVFGVNIGSLPFIYLGVLIFKAFNDVGSYTSYVRGKYIDYFTSAINSILNLKPPLVYALRTYRNVHHVRNETMAQEMLDALCRDEVEWVI</sequence>
<dbReference type="InterPro" id="IPR044559">
    <property type="entry name" value="WOX13-like"/>
</dbReference>
<dbReference type="SUPFAM" id="SSF46689">
    <property type="entry name" value="Homeodomain-like"/>
    <property type="match status" value="1"/>
</dbReference>
<dbReference type="EMBL" id="JAMSHJ010000006">
    <property type="protein sequence ID" value="KAI5401855.1"/>
    <property type="molecule type" value="Genomic_DNA"/>
</dbReference>
<dbReference type="InterPro" id="IPR009057">
    <property type="entry name" value="Homeodomain-like_sf"/>
</dbReference>
<comment type="subcellular location">
    <subcellularLocation>
        <location evidence="1 2 3">Nucleus</location>
    </subcellularLocation>
</comment>
<evidence type="ECO:0000313" key="6">
    <source>
        <dbReference type="EMBL" id="KAI5401855.1"/>
    </source>
</evidence>
<proteinExistence type="predicted"/>
<evidence type="ECO:0000256" key="3">
    <source>
        <dbReference type="RuleBase" id="RU000682"/>
    </source>
</evidence>
<keyword evidence="2 3" id="KW-0238">DNA-binding</keyword>
<dbReference type="InterPro" id="IPR001356">
    <property type="entry name" value="HD"/>
</dbReference>
<evidence type="ECO:0000259" key="5">
    <source>
        <dbReference type="PROSITE" id="PS50071"/>
    </source>
</evidence>
<dbReference type="PROSITE" id="PS50071">
    <property type="entry name" value="HOMEOBOX_2"/>
    <property type="match status" value="1"/>
</dbReference>
<keyword evidence="2 3" id="KW-0371">Homeobox</keyword>
<feature type="compositionally biased region" description="Basic and acidic residues" evidence="4">
    <location>
        <begin position="160"/>
        <end position="173"/>
    </location>
</feature>
<evidence type="ECO:0000256" key="2">
    <source>
        <dbReference type="PROSITE-ProRule" id="PRU00108"/>
    </source>
</evidence>
<protein>
    <recommendedName>
        <fullName evidence="5">Homeobox domain-containing protein</fullName>
    </recommendedName>
</protein>
<dbReference type="Gene3D" id="1.10.10.60">
    <property type="entry name" value="Homeodomain-like"/>
    <property type="match status" value="1"/>
</dbReference>
<gene>
    <name evidence="6" type="ORF">KIW84_066354</name>
</gene>
<dbReference type="AlphaFoldDB" id="A0A9D5ADQ2"/>
<evidence type="ECO:0000313" key="7">
    <source>
        <dbReference type="Proteomes" id="UP001058974"/>
    </source>
</evidence>
<evidence type="ECO:0000256" key="4">
    <source>
        <dbReference type="SAM" id="MobiDB-lite"/>
    </source>
</evidence>
<reference evidence="6 7" key="1">
    <citation type="journal article" date="2022" name="Nat. Genet.">
        <title>Improved pea reference genome and pan-genome highlight genomic features and evolutionary characteristics.</title>
        <authorList>
            <person name="Yang T."/>
            <person name="Liu R."/>
            <person name="Luo Y."/>
            <person name="Hu S."/>
            <person name="Wang D."/>
            <person name="Wang C."/>
            <person name="Pandey M.K."/>
            <person name="Ge S."/>
            <person name="Xu Q."/>
            <person name="Li N."/>
            <person name="Li G."/>
            <person name="Huang Y."/>
            <person name="Saxena R.K."/>
            <person name="Ji Y."/>
            <person name="Li M."/>
            <person name="Yan X."/>
            <person name="He Y."/>
            <person name="Liu Y."/>
            <person name="Wang X."/>
            <person name="Xiang C."/>
            <person name="Varshney R.K."/>
            <person name="Ding H."/>
            <person name="Gao S."/>
            <person name="Zong X."/>
        </authorList>
    </citation>
    <scope>NUCLEOTIDE SEQUENCE [LARGE SCALE GENOMIC DNA]</scope>
    <source>
        <strain evidence="6 7">cv. Zhongwan 6</strain>
    </source>
</reference>
<accession>A0A9D5ADQ2</accession>
<keyword evidence="2 3" id="KW-0539">Nucleus</keyword>